<reference evidence="2" key="1">
    <citation type="journal article" date="2015" name="PLoS Genet.">
        <title>The dynamic genome and transcriptome of the human fungal pathogen Blastomyces and close relative Emmonsia.</title>
        <authorList>
            <person name="Munoz J.F."/>
            <person name="Gauthier G.M."/>
            <person name="Desjardins C.A."/>
            <person name="Gallo J.E."/>
            <person name="Holder J."/>
            <person name="Sullivan T.D."/>
            <person name="Marty A.J."/>
            <person name="Carmen J.C."/>
            <person name="Chen Z."/>
            <person name="Ding L."/>
            <person name="Gujja S."/>
            <person name="Magrini V."/>
            <person name="Misas E."/>
            <person name="Mitreva M."/>
            <person name="Priest M."/>
            <person name="Saif S."/>
            <person name="Whiston E.A."/>
            <person name="Young S."/>
            <person name="Zeng Q."/>
            <person name="Goldman W.E."/>
            <person name="Mardis E.R."/>
            <person name="Taylor J.W."/>
            <person name="McEwen J.G."/>
            <person name="Clay O.K."/>
            <person name="Klein B.S."/>
            <person name="Cuomo C.A."/>
        </authorList>
    </citation>
    <scope>NUCLEOTIDE SEQUENCE [LARGE SCALE GENOMIC DNA]</scope>
    <source>
        <strain evidence="2">UAMH 3008</strain>
    </source>
</reference>
<dbReference type="EMBL" id="LCZI01000896">
    <property type="protein sequence ID" value="KKZ63904.1"/>
    <property type="molecule type" value="Genomic_DNA"/>
</dbReference>
<dbReference type="OrthoDB" id="4357148at2759"/>
<evidence type="ECO:0000313" key="1">
    <source>
        <dbReference type="EMBL" id="KKZ63904.1"/>
    </source>
</evidence>
<evidence type="ECO:0000313" key="2">
    <source>
        <dbReference type="Proteomes" id="UP000034164"/>
    </source>
</evidence>
<name>A0A0G2J297_9EURO</name>
<sequence length="152" mass="16651">MAHEDARYISSFEFDRGTSGAASYSFPGVSACRTQTAFHKDASLATSMSMTGCPKGVLRSMVVSPFAVSGWRRKTSTRPKDSPQVPAPSVLQDDVFASKNDEPLPVQSDQALVEDPMDALMPTRTNSLVRRLIICFKLHISKGGNLMLLWLK</sequence>
<organism evidence="1 2">
    <name type="scientific">[Emmonsia] crescens</name>
    <dbReference type="NCBI Taxonomy" id="73230"/>
    <lineage>
        <taxon>Eukaryota</taxon>
        <taxon>Fungi</taxon>
        <taxon>Dikarya</taxon>
        <taxon>Ascomycota</taxon>
        <taxon>Pezizomycotina</taxon>
        <taxon>Eurotiomycetes</taxon>
        <taxon>Eurotiomycetidae</taxon>
        <taxon>Onygenales</taxon>
        <taxon>Ajellomycetaceae</taxon>
        <taxon>Emergomyces</taxon>
    </lineage>
</organism>
<accession>A0A0G2J297</accession>
<gene>
    <name evidence="1" type="ORF">EMCG_01762</name>
</gene>
<comment type="caution">
    <text evidence="1">The sequence shown here is derived from an EMBL/GenBank/DDBJ whole genome shotgun (WGS) entry which is preliminary data.</text>
</comment>
<protein>
    <submittedName>
        <fullName evidence="1">Uncharacterized protein</fullName>
    </submittedName>
</protein>
<dbReference type="Proteomes" id="UP000034164">
    <property type="component" value="Unassembled WGS sequence"/>
</dbReference>
<dbReference type="AlphaFoldDB" id="A0A0G2J297"/>
<dbReference type="PROSITE" id="PS51257">
    <property type="entry name" value="PROKAR_LIPOPROTEIN"/>
    <property type="match status" value="1"/>
</dbReference>
<proteinExistence type="predicted"/>
<dbReference type="VEuPathDB" id="FungiDB:EMCG_01762"/>